<evidence type="ECO:0000313" key="3">
    <source>
        <dbReference type="EMBL" id="MED6181378.1"/>
    </source>
</evidence>
<feature type="transmembrane region" description="Helical" evidence="2">
    <location>
        <begin position="185"/>
        <end position="207"/>
    </location>
</feature>
<sequence length="214" mass="24336">MGITNRFCFSPTYTARCPFGTSTDFEAAWLAANDDVLPLFHPRRHQPHLLLFFSAVNLPHSSYCSSTKSSISNNETRRSQRLHKLQVQEPSSSPPSQWRCSPPPIRRPARILTPRVRRISPPLLLHTSTSSSSSSCRRRRCFFFSVHPCLAVVVVVTGDILFFVRCRFTDFVFYIFLPSMPPHCFFFFVHCCLAAVVVVTGEIFFFFPAHSDAG</sequence>
<dbReference type="Proteomes" id="UP001341840">
    <property type="component" value="Unassembled WGS sequence"/>
</dbReference>
<keyword evidence="2" id="KW-0472">Membrane</keyword>
<name>A0ABU6W905_9FABA</name>
<keyword evidence="4" id="KW-1185">Reference proteome</keyword>
<proteinExistence type="predicted"/>
<feature type="transmembrane region" description="Helical" evidence="2">
    <location>
        <begin position="142"/>
        <end position="164"/>
    </location>
</feature>
<gene>
    <name evidence="3" type="ORF">PIB30_018885</name>
</gene>
<accession>A0ABU6W905</accession>
<feature type="region of interest" description="Disordered" evidence="1">
    <location>
        <begin position="64"/>
        <end position="104"/>
    </location>
</feature>
<evidence type="ECO:0000256" key="2">
    <source>
        <dbReference type="SAM" id="Phobius"/>
    </source>
</evidence>
<reference evidence="3 4" key="1">
    <citation type="journal article" date="2023" name="Plants (Basel)">
        <title>Bridging the Gap: Combining Genomics and Transcriptomics Approaches to Understand Stylosanthes scabra, an Orphan Legume from the Brazilian Caatinga.</title>
        <authorList>
            <person name="Ferreira-Neto J.R.C."/>
            <person name="da Silva M.D."/>
            <person name="Binneck E."/>
            <person name="de Melo N.F."/>
            <person name="da Silva R.H."/>
            <person name="de Melo A.L.T.M."/>
            <person name="Pandolfi V."/>
            <person name="Bustamante F.O."/>
            <person name="Brasileiro-Vidal A.C."/>
            <person name="Benko-Iseppon A.M."/>
        </authorList>
    </citation>
    <scope>NUCLEOTIDE SEQUENCE [LARGE SCALE GENOMIC DNA]</scope>
    <source>
        <tissue evidence="3">Leaves</tissue>
    </source>
</reference>
<dbReference type="EMBL" id="JASCZI010181300">
    <property type="protein sequence ID" value="MED6181378.1"/>
    <property type="molecule type" value="Genomic_DNA"/>
</dbReference>
<keyword evidence="2" id="KW-1133">Transmembrane helix</keyword>
<organism evidence="3 4">
    <name type="scientific">Stylosanthes scabra</name>
    <dbReference type="NCBI Taxonomy" id="79078"/>
    <lineage>
        <taxon>Eukaryota</taxon>
        <taxon>Viridiplantae</taxon>
        <taxon>Streptophyta</taxon>
        <taxon>Embryophyta</taxon>
        <taxon>Tracheophyta</taxon>
        <taxon>Spermatophyta</taxon>
        <taxon>Magnoliopsida</taxon>
        <taxon>eudicotyledons</taxon>
        <taxon>Gunneridae</taxon>
        <taxon>Pentapetalae</taxon>
        <taxon>rosids</taxon>
        <taxon>fabids</taxon>
        <taxon>Fabales</taxon>
        <taxon>Fabaceae</taxon>
        <taxon>Papilionoideae</taxon>
        <taxon>50 kb inversion clade</taxon>
        <taxon>dalbergioids sensu lato</taxon>
        <taxon>Dalbergieae</taxon>
        <taxon>Pterocarpus clade</taxon>
        <taxon>Stylosanthes</taxon>
    </lineage>
</organism>
<comment type="caution">
    <text evidence="3">The sequence shown here is derived from an EMBL/GenBank/DDBJ whole genome shotgun (WGS) entry which is preliminary data.</text>
</comment>
<protein>
    <submittedName>
        <fullName evidence="3">Uncharacterized protein</fullName>
    </submittedName>
</protein>
<keyword evidence="2" id="KW-0812">Transmembrane</keyword>
<evidence type="ECO:0000256" key="1">
    <source>
        <dbReference type="SAM" id="MobiDB-lite"/>
    </source>
</evidence>
<evidence type="ECO:0000313" key="4">
    <source>
        <dbReference type="Proteomes" id="UP001341840"/>
    </source>
</evidence>